<evidence type="ECO:0000259" key="2">
    <source>
        <dbReference type="Pfam" id="PF24698"/>
    </source>
</evidence>
<evidence type="ECO:0000313" key="3">
    <source>
        <dbReference type="EMBL" id="MBB6072850.1"/>
    </source>
</evidence>
<feature type="domain" description="DUF7662" evidence="2">
    <location>
        <begin position="153"/>
        <end position="222"/>
    </location>
</feature>
<evidence type="ECO:0000256" key="1">
    <source>
        <dbReference type="SAM" id="MobiDB-lite"/>
    </source>
</evidence>
<dbReference type="AlphaFoldDB" id="A0A841H4C2"/>
<gene>
    <name evidence="3" type="ORF">HNQ61_004514</name>
</gene>
<feature type="region of interest" description="Disordered" evidence="1">
    <location>
        <begin position="123"/>
        <end position="142"/>
    </location>
</feature>
<dbReference type="RefSeq" id="WP_170035429.1">
    <property type="nucleotide sequence ID" value="NZ_JABDTL010000001.1"/>
</dbReference>
<protein>
    <recommendedName>
        <fullName evidence="2">DUF7662 domain-containing protein</fullName>
    </recommendedName>
</protein>
<feature type="compositionally biased region" description="Low complexity" evidence="1">
    <location>
        <begin position="130"/>
        <end position="140"/>
    </location>
</feature>
<dbReference type="InterPro" id="IPR056079">
    <property type="entry name" value="DUF7662"/>
</dbReference>
<dbReference type="EMBL" id="JACHIA010000018">
    <property type="protein sequence ID" value="MBB6072850.1"/>
    <property type="molecule type" value="Genomic_DNA"/>
</dbReference>
<organism evidence="3 4">
    <name type="scientific">Longimicrobium terrae</name>
    <dbReference type="NCBI Taxonomy" id="1639882"/>
    <lineage>
        <taxon>Bacteria</taxon>
        <taxon>Pseudomonadati</taxon>
        <taxon>Gemmatimonadota</taxon>
        <taxon>Longimicrobiia</taxon>
        <taxon>Longimicrobiales</taxon>
        <taxon>Longimicrobiaceae</taxon>
        <taxon>Longimicrobium</taxon>
    </lineage>
</organism>
<evidence type="ECO:0000313" key="4">
    <source>
        <dbReference type="Proteomes" id="UP000582837"/>
    </source>
</evidence>
<accession>A0A841H4C2</accession>
<comment type="caution">
    <text evidence="3">The sequence shown here is derived from an EMBL/GenBank/DDBJ whole genome shotgun (WGS) entry which is preliminary data.</text>
</comment>
<sequence>MKNKGEESMNLVDRAWQIWPLLVHAARNRQTLTYEMIAQLTGMATPGVGGVLEPIQSYCLLNKLPALTALVVSKKSGLPGTGFIAAQDVPREFVRIFRHNWTALPCPGPAALAEAVQRLPSNGISLDEQAPSAKPSPSSPKRVRDQALAGKFESLRIHLQAQQAGRVRMTFSEIVDMIGVPLPQSAFTHRAWWSNPSDTSNRRHAAAWMATGFRVTDLNQDRESGWVVFERP</sequence>
<keyword evidence="4" id="KW-1185">Reference proteome</keyword>
<name>A0A841H4C2_9BACT</name>
<proteinExistence type="predicted"/>
<reference evidence="3 4" key="1">
    <citation type="submission" date="2020-08" db="EMBL/GenBank/DDBJ databases">
        <title>Genomic Encyclopedia of Type Strains, Phase IV (KMG-IV): sequencing the most valuable type-strain genomes for metagenomic binning, comparative biology and taxonomic classification.</title>
        <authorList>
            <person name="Goeker M."/>
        </authorList>
    </citation>
    <scope>NUCLEOTIDE SEQUENCE [LARGE SCALE GENOMIC DNA]</scope>
    <source>
        <strain evidence="3 4">DSM 29007</strain>
    </source>
</reference>
<dbReference type="Pfam" id="PF24698">
    <property type="entry name" value="DUF7662"/>
    <property type="match status" value="1"/>
</dbReference>
<dbReference type="Proteomes" id="UP000582837">
    <property type="component" value="Unassembled WGS sequence"/>
</dbReference>